<comment type="caution">
    <text evidence="2">The sequence shown here is derived from an EMBL/GenBank/DDBJ whole genome shotgun (WGS) entry which is preliminary data.</text>
</comment>
<dbReference type="Proteomes" id="UP000705823">
    <property type="component" value="Unassembled WGS sequence"/>
</dbReference>
<dbReference type="EMBL" id="RKLU01000010">
    <property type="protein sequence ID" value="TQQ78644.1"/>
    <property type="molecule type" value="Genomic_DNA"/>
</dbReference>
<name>A0A8J8PA35_9EURY</name>
<evidence type="ECO:0000313" key="2">
    <source>
        <dbReference type="EMBL" id="TQQ78644.1"/>
    </source>
</evidence>
<evidence type="ECO:0000313" key="3">
    <source>
        <dbReference type="Proteomes" id="UP000705823"/>
    </source>
</evidence>
<dbReference type="Pfam" id="PF26266">
    <property type="entry name" value="DUF8069"/>
    <property type="match status" value="1"/>
</dbReference>
<sequence length="96" mass="10675">MSGPDRYDDTADDHERFEAELLAQDRDARSPSTADLDDETARQLVRELLDAGTVTPVVDQRLLVHEPSDTAFESMQQLAVFHTGWTAARDASEGDE</sequence>
<reference evidence="2" key="1">
    <citation type="submission" date="2019-02" db="EMBL/GenBank/DDBJ databases">
        <title>Halonotius sp. a new haloarchaeum isolated from saline soil.</title>
        <authorList>
            <person name="Duran-Viseras A."/>
            <person name="Sanchez-Porro C."/>
            <person name="Ventosa A."/>
        </authorList>
    </citation>
    <scope>NUCLEOTIDE SEQUENCE</scope>
    <source>
        <strain evidence="2">F15B</strain>
    </source>
</reference>
<organism evidence="2 3">
    <name type="scientific">Halonotius terrestris</name>
    <dbReference type="NCBI Taxonomy" id="2487750"/>
    <lineage>
        <taxon>Archaea</taxon>
        <taxon>Methanobacteriati</taxon>
        <taxon>Methanobacteriota</taxon>
        <taxon>Stenosarchaea group</taxon>
        <taxon>Halobacteria</taxon>
        <taxon>Halobacteriales</taxon>
        <taxon>Haloferacaceae</taxon>
        <taxon>Halonotius</taxon>
    </lineage>
</organism>
<accession>A0A8J8PA35</accession>
<gene>
    <name evidence="2" type="ORF">EGH24_13565</name>
</gene>
<evidence type="ECO:0000259" key="1">
    <source>
        <dbReference type="Pfam" id="PF26266"/>
    </source>
</evidence>
<dbReference type="RefSeq" id="WP_142980677.1">
    <property type="nucleotide sequence ID" value="NZ_RKLU01000010.1"/>
</dbReference>
<dbReference type="AlphaFoldDB" id="A0A8J8PA35"/>
<dbReference type="InterPro" id="IPR058382">
    <property type="entry name" value="DUF8069"/>
</dbReference>
<protein>
    <recommendedName>
        <fullName evidence="1">DUF8069 domain-containing protein</fullName>
    </recommendedName>
</protein>
<proteinExistence type="predicted"/>
<keyword evidence="3" id="KW-1185">Reference proteome</keyword>
<dbReference type="OrthoDB" id="265281at2157"/>
<feature type="domain" description="DUF8069" evidence="1">
    <location>
        <begin position="1"/>
        <end position="96"/>
    </location>
</feature>